<dbReference type="AlphaFoldDB" id="A0A2M8DA01"/>
<comment type="subcellular location">
    <subcellularLocation>
        <location evidence="7">Cytoplasm</location>
    </subcellularLocation>
</comment>
<dbReference type="InterPro" id="IPR018215">
    <property type="entry name" value="ClpP_Ser_AS"/>
</dbReference>
<proteinExistence type="inferred from homology"/>
<name>A0A2M8DA01_9BACT</name>
<evidence type="ECO:0000256" key="8">
    <source>
        <dbReference type="PROSITE-ProRule" id="PRU10085"/>
    </source>
</evidence>
<dbReference type="NCBIfam" id="NF001368">
    <property type="entry name" value="PRK00277.1"/>
    <property type="match status" value="1"/>
</dbReference>
<keyword evidence="5 7" id="KW-0720">Serine protease</keyword>
<evidence type="ECO:0000313" key="11">
    <source>
        <dbReference type="Proteomes" id="UP000229236"/>
    </source>
</evidence>
<dbReference type="InterPro" id="IPR023562">
    <property type="entry name" value="ClpP/TepA"/>
</dbReference>
<dbReference type="SUPFAM" id="SSF52096">
    <property type="entry name" value="ClpP/crotonase"/>
    <property type="match status" value="1"/>
</dbReference>
<gene>
    <name evidence="7 10" type="primary">clpP</name>
    <name evidence="10" type="ORF">CO088_00385</name>
</gene>
<dbReference type="EMBL" id="PFTM01000011">
    <property type="protein sequence ID" value="PJB83991.1"/>
    <property type="molecule type" value="Genomic_DNA"/>
</dbReference>
<comment type="subunit">
    <text evidence="7">Fourteen ClpP subunits assemble into 2 heptameric rings which stack back to back to give a disk-like structure with a central cavity, resembling the structure of eukaryotic proteasomes.</text>
</comment>
<keyword evidence="4 7" id="KW-0378">Hydrolase</keyword>
<dbReference type="FunFam" id="3.90.226.10:FF:000001">
    <property type="entry name" value="ATP-dependent Clp protease proteolytic subunit"/>
    <property type="match status" value="1"/>
</dbReference>
<evidence type="ECO:0000256" key="9">
    <source>
        <dbReference type="RuleBase" id="RU003567"/>
    </source>
</evidence>
<dbReference type="NCBIfam" id="TIGR00493">
    <property type="entry name" value="clpP"/>
    <property type="match status" value="1"/>
</dbReference>
<comment type="caution">
    <text evidence="10">The sequence shown here is derived from an EMBL/GenBank/DDBJ whole genome shotgun (WGS) entry which is preliminary data.</text>
</comment>
<protein>
    <recommendedName>
        <fullName evidence="7 9">ATP-dependent Clp protease proteolytic subunit</fullName>
        <ecNumber evidence="7">3.4.21.92</ecNumber>
    </recommendedName>
    <alternativeName>
        <fullName evidence="7">Endopeptidase Clp</fullName>
    </alternativeName>
</protein>
<keyword evidence="3 7" id="KW-0645">Protease</keyword>
<dbReference type="PANTHER" id="PTHR10381">
    <property type="entry name" value="ATP-DEPENDENT CLP PROTEASE PROTEOLYTIC SUBUNIT"/>
    <property type="match status" value="1"/>
</dbReference>
<evidence type="ECO:0000256" key="1">
    <source>
        <dbReference type="ARBA" id="ARBA00007039"/>
    </source>
</evidence>
<dbReference type="PROSITE" id="PS00381">
    <property type="entry name" value="CLP_PROTEASE_SER"/>
    <property type="match status" value="1"/>
</dbReference>
<evidence type="ECO:0000256" key="6">
    <source>
        <dbReference type="ARBA" id="ARBA00034021"/>
    </source>
</evidence>
<organism evidence="10 11">
    <name type="scientific">Candidatus Yonathbacteria bacterium CG_4_9_14_0_8_um_filter_46_47</name>
    <dbReference type="NCBI Taxonomy" id="1975106"/>
    <lineage>
        <taxon>Bacteria</taxon>
        <taxon>Candidatus Yonathiibacteriota</taxon>
    </lineage>
</organism>
<dbReference type="CDD" id="cd07017">
    <property type="entry name" value="S14_ClpP_2"/>
    <property type="match status" value="1"/>
</dbReference>
<dbReference type="Pfam" id="PF00574">
    <property type="entry name" value="CLP_protease"/>
    <property type="match status" value="1"/>
</dbReference>
<evidence type="ECO:0000256" key="3">
    <source>
        <dbReference type="ARBA" id="ARBA00022670"/>
    </source>
</evidence>
<comment type="catalytic activity">
    <reaction evidence="6 7 8">
        <text>Hydrolysis of proteins to small peptides in the presence of ATP and magnesium. alpha-casein is the usual test substrate. In the absence of ATP, only oligopeptides shorter than five residues are hydrolyzed (such as succinyl-Leu-Tyr-|-NHMec, and Leu-Tyr-Leu-|-Tyr-Trp, in which cleavage of the -Tyr-|-Leu- and -Tyr-|-Trp bonds also occurs).</text>
        <dbReference type="EC" id="3.4.21.92"/>
    </reaction>
</comment>
<dbReference type="EC" id="3.4.21.92" evidence="7"/>
<evidence type="ECO:0000256" key="5">
    <source>
        <dbReference type="ARBA" id="ARBA00022825"/>
    </source>
</evidence>
<dbReference type="GO" id="GO:0009368">
    <property type="term" value="C:endopeptidase Clp complex"/>
    <property type="evidence" value="ECO:0007669"/>
    <property type="project" value="TreeGrafter"/>
</dbReference>
<comment type="similarity">
    <text evidence="1 7 9">Belongs to the peptidase S14 family.</text>
</comment>
<dbReference type="InterPro" id="IPR029045">
    <property type="entry name" value="ClpP/crotonase-like_dom_sf"/>
</dbReference>
<evidence type="ECO:0000256" key="7">
    <source>
        <dbReference type="HAMAP-Rule" id="MF_00444"/>
    </source>
</evidence>
<dbReference type="GO" id="GO:0004176">
    <property type="term" value="F:ATP-dependent peptidase activity"/>
    <property type="evidence" value="ECO:0007669"/>
    <property type="project" value="InterPro"/>
</dbReference>
<dbReference type="Gene3D" id="3.90.226.10">
    <property type="entry name" value="2-enoyl-CoA Hydratase, Chain A, domain 1"/>
    <property type="match status" value="1"/>
</dbReference>
<dbReference type="NCBIfam" id="NF009205">
    <property type="entry name" value="PRK12553.1"/>
    <property type="match status" value="1"/>
</dbReference>
<evidence type="ECO:0000256" key="4">
    <source>
        <dbReference type="ARBA" id="ARBA00022801"/>
    </source>
</evidence>
<dbReference type="GO" id="GO:0005737">
    <property type="term" value="C:cytoplasm"/>
    <property type="evidence" value="ECO:0007669"/>
    <property type="project" value="UniProtKB-SubCell"/>
</dbReference>
<evidence type="ECO:0000256" key="2">
    <source>
        <dbReference type="ARBA" id="ARBA00022490"/>
    </source>
</evidence>
<dbReference type="PANTHER" id="PTHR10381:SF70">
    <property type="entry name" value="ATP-DEPENDENT CLP PROTEASE PROTEOLYTIC SUBUNIT"/>
    <property type="match status" value="1"/>
</dbReference>
<evidence type="ECO:0000313" key="10">
    <source>
        <dbReference type="EMBL" id="PJB83991.1"/>
    </source>
</evidence>
<feature type="active site" evidence="8">
    <location>
        <position position="97"/>
    </location>
</feature>
<comment type="function">
    <text evidence="7">Cleaves peptides in various proteins in a process that requires ATP hydrolysis. Has a chymotrypsin-like activity. Plays a major role in the degradation of misfolded proteins.</text>
</comment>
<dbReference type="InterPro" id="IPR001907">
    <property type="entry name" value="ClpP"/>
</dbReference>
<keyword evidence="2 7" id="KW-0963">Cytoplasm</keyword>
<reference evidence="11" key="1">
    <citation type="submission" date="2017-09" db="EMBL/GenBank/DDBJ databases">
        <title>Depth-based differentiation of microbial function through sediment-hosted aquifers and enrichment of novel symbionts in the deep terrestrial subsurface.</title>
        <authorList>
            <person name="Probst A.J."/>
            <person name="Ladd B."/>
            <person name="Jarett J.K."/>
            <person name="Geller-Mcgrath D.E."/>
            <person name="Sieber C.M.K."/>
            <person name="Emerson J.B."/>
            <person name="Anantharaman K."/>
            <person name="Thomas B.C."/>
            <person name="Malmstrom R."/>
            <person name="Stieglmeier M."/>
            <person name="Klingl A."/>
            <person name="Woyke T."/>
            <person name="Ryan C.M."/>
            <person name="Banfield J.F."/>
        </authorList>
    </citation>
    <scope>NUCLEOTIDE SEQUENCE [LARGE SCALE GENOMIC DNA]</scope>
</reference>
<dbReference type="HAMAP" id="MF_00444">
    <property type="entry name" value="ClpP"/>
    <property type="match status" value="1"/>
</dbReference>
<dbReference type="GO" id="GO:0051117">
    <property type="term" value="F:ATPase binding"/>
    <property type="evidence" value="ECO:0007669"/>
    <property type="project" value="TreeGrafter"/>
</dbReference>
<dbReference type="GO" id="GO:0004252">
    <property type="term" value="F:serine-type endopeptidase activity"/>
    <property type="evidence" value="ECO:0007669"/>
    <property type="project" value="UniProtKB-UniRule"/>
</dbReference>
<dbReference type="Proteomes" id="UP000229236">
    <property type="component" value="Unassembled WGS sequence"/>
</dbReference>
<feature type="active site" evidence="7">
    <location>
        <position position="122"/>
    </location>
</feature>
<accession>A0A2M8DA01</accession>
<dbReference type="PRINTS" id="PR00127">
    <property type="entry name" value="CLPPROTEASEP"/>
</dbReference>
<feature type="active site" description="Nucleophile" evidence="7">
    <location>
        <position position="97"/>
    </location>
</feature>
<sequence>MLIPTVIEKSQFGERAYDIYSRLLKERIIFLGGAIEDNVANNVIAQLLFLESEDSKKDIKLYINSPGGSVTAAMAIYDTMNHIKPDVSTICIGLAASAAAVLLSSGEKGKRFALPNSEIMIHQVMGGVEGQASDIAITAKHILRVKENLNKILAKNTGRPMAEVEKDSDRDYYMTAEEAKKYKLIDEIYKPKKSPGTASV</sequence>
<dbReference type="GO" id="GO:0006515">
    <property type="term" value="P:protein quality control for misfolded or incompletely synthesized proteins"/>
    <property type="evidence" value="ECO:0007669"/>
    <property type="project" value="TreeGrafter"/>
</dbReference>